<comment type="caution">
    <text evidence="2">The sequence shown here is derived from an EMBL/GenBank/DDBJ whole genome shotgun (WGS) entry which is preliminary data.</text>
</comment>
<evidence type="ECO:0000256" key="1">
    <source>
        <dbReference type="SAM" id="Phobius"/>
    </source>
</evidence>
<gene>
    <name evidence="2" type="ORF">DWB68_03180</name>
</gene>
<dbReference type="AlphaFoldDB" id="A0A399JLA7"/>
<feature type="transmembrane region" description="Helical" evidence="1">
    <location>
        <begin position="74"/>
        <end position="94"/>
    </location>
</feature>
<keyword evidence="1" id="KW-0812">Transmembrane</keyword>
<sequence>MMTFPAAFPDGMSADHPYGPWQALADGCLAVGAVALLGLLVLGVMALAGALRPPVPGAGGRREIPLAERRRRRIVKMAGFFALVCAFPAAYAGWAAVRLAPSDAVTGRTWAYEGEAAVLKVSSGKQSWVRLRLAGGEEVVLHGISDFELNEELGELPFGASRPVSVRCQAWHRWFPGEGDYVSAWCENPSYWVED</sequence>
<name>A0A399JLA7_9MICC</name>
<dbReference type="Proteomes" id="UP000265419">
    <property type="component" value="Unassembled WGS sequence"/>
</dbReference>
<protein>
    <submittedName>
        <fullName evidence="2">Uncharacterized protein</fullName>
    </submittedName>
</protein>
<reference evidence="2 3" key="1">
    <citation type="submission" date="2018-07" db="EMBL/GenBank/DDBJ databases">
        <title>Arthrobacter sp. nov., isolated from raw cow's milk with high bacterial count.</title>
        <authorList>
            <person name="Hahne J."/>
            <person name="Isele D."/>
            <person name="Lipski A."/>
        </authorList>
    </citation>
    <scope>NUCLEOTIDE SEQUENCE [LARGE SCALE GENOMIC DNA]</scope>
    <source>
        <strain evidence="2 3">JZ R-35</strain>
    </source>
</reference>
<keyword evidence="1" id="KW-0472">Membrane</keyword>
<keyword evidence="3" id="KW-1185">Reference proteome</keyword>
<organism evidence="2 3">
    <name type="scientific">Galactobacter valiniphilus</name>
    <dbReference type="NCBI Taxonomy" id="2676122"/>
    <lineage>
        <taxon>Bacteria</taxon>
        <taxon>Bacillati</taxon>
        <taxon>Actinomycetota</taxon>
        <taxon>Actinomycetes</taxon>
        <taxon>Micrococcales</taxon>
        <taxon>Micrococcaceae</taxon>
        <taxon>Galactobacter</taxon>
    </lineage>
</organism>
<dbReference type="EMBL" id="QQXK01000004">
    <property type="protein sequence ID" value="RII43316.1"/>
    <property type="molecule type" value="Genomic_DNA"/>
</dbReference>
<dbReference type="RefSeq" id="WP_147391564.1">
    <property type="nucleotide sequence ID" value="NZ_QQXK01000004.1"/>
</dbReference>
<evidence type="ECO:0000313" key="3">
    <source>
        <dbReference type="Proteomes" id="UP000265419"/>
    </source>
</evidence>
<accession>A0A399JLA7</accession>
<evidence type="ECO:0000313" key="2">
    <source>
        <dbReference type="EMBL" id="RII43316.1"/>
    </source>
</evidence>
<proteinExistence type="predicted"/>
<keyword evidence="1" id="KW-1133">Transmembrane helix</keyword>
<feature type="transmembrane region" description="Helical" evidence="1">
    <location>
        <begin position="29"/>
        <end position="53"/>
    </location>
</feature>